<reference evidence="2" key="1">
    <citation type="submission" date="2022-11" db="UniProtKB">
        <authorList>
            <consortium name="WormBaseParasite"/>
        </authorList>
    </citation>
    <scope>IDENTIFICATION</scope>
</reference>
<dbReference type="Proteomes" id="UP000887563">
    <property type="component" value="Unplaced"/>
</dbReference>
<accession>A0A914MG07</accession>
<evidence type="ECO:0000313" key="2">
    <source>
        <dbReference type="WBParaSite" id="Minc3s01425g23713"/>
    </source>
</evidence>
<name>A0A914MG07_MELIC</name>
<keyword evidence="1" id="KW-1185">Reference proteome</keyword>
<dbReference type="WBParaSite" id="Minc3s01425g23713">
    <property type="protein sequence ID" value="Minc3s01425g23713"/>
    <property type="gene ID" value="Minc3s01425g23713"/>
</dbReference>
<proteinExistence type="predicted"/>
<dbReference type="AlphaFoldDB" id="A0A914MG07"/>
<organism evidence="1 2">
    <name type="scientific">Meloidogyne incognita</name>
    <name type="common">Southern root-knot nematode worm</name>
    <name type="synonym">Oxyuris incognita</name>
    <dbReference type="NCBI Taxonomy" id="6306"/>
    <lineage>
        <taxon>Eukaryota</taxon>
        <taxon>Metazoa</taxon>
        <taxon>Ecdysozoa</taxon>
        <taxon>Nematoda</taxon>
        <taxon>Chromadorea</taxon>
        <taxon>Rhabditida</taxon>
        <taxon>Tylenchina</taxon>
        <taxon>Tylenchomorpha</taxon>
        <taxon>Tylenchoidea</taxon>
        <taxon>Meloidogynidae</taxon>
        <taxon>Meloidogyninae</taxon>
        <taxon>Meloidogyne</taxon>
        <taxon>Meloidogyne incognita group</taxon>
    </lineage>
</organism>
<protein>
    <submittedName>
        <fullName evidence="2">Candidate secreted effector</fullName>
    </submittedName>
</protein>
<evidence type="ECO:0000313" key="1">
    <source>
        <dbReference type="Proteomes" id="UP000887563"/>
    </source>
</evidence>
<sequence length="55" mass="6414">MLERMHKYTSLGACLNKSHLLNIYVTEGNIHQYPQHSFCRTQPARTHSTSKITRN</sequence>